<dbReference type="PANTHER" id="PTHR43289">
    <property type="entry name" value="MITOGEN-ACTIVATED PROTEIN KINASE KINASE KINASE 20-RELATED"/>
    <property type="match status" value="1"/>
</dbReference>
<organism evidence="11 12">
    <name type="scientific">Streptomyces violaceus</name>
    <name type="common">Streptomyces venezuelae</name>
    <dbReference type="NCBI Taxonomy" id="1936"/>
    <lineage>
        <taxon>Bacteria</taxon>
        <taxon>Bacillati</taxon>
        <taxon>Actinomycetota</taxon>
        <taxon>Actinomycetes</taxon>
        <taxon>Kitasatosporales</taxon>
        <taxon>Streptomycetaceae</taxon>
        <taxon>Streptomyces</taxon>
    </lineage>
</organism>
<keyword evidence="6 7" id="KW-0067">ATP-binding</keyword>
<feature type="region of interest" description="Disordered" evidence="8">
    <location>
        <begin position="333"/>
        <end position="424"/>
    </location>
</feature>
<dbReference type="InterPro" id="IPR000719">
    <property type="entry name" value="Prot_kinase_dom"/>
</dbReference>
<evidence type="ECO:0000256" key="7">
    <source>
        <dbReference type="PROSITE-ProRule" id="PRU10141"/>
    </source>
</evidence>
<dbReference type="Gene3D" id="1.10.510.10">
    <property type="entry name" value="Transferase(Phosphotransferase) domain 1"/>
    <property type="match status" value="1"/>
</dbReference>
<feature type="region of interest" description="Disordered" evidence="8">
    <location>
        <begin position="269"/>
        <end position="303"/>
    </location>
</feature>
<reference evidence="11 12" key="1">
    <citation type="submission" date="2022-10" db="EMBL/GenBank/DDBJ databases">
        <title>The complete genomes of actinobacterial strains from the NBC collection.</title>
        <authorList>
            <person name="Joergensen T.S."/>
            <person name="Alvarez Arevalo M."/>
            <person name="Sterndorff E.B."/>
            <person name="Faurdal D."/>
            <person name="Vuksanovic O."/>
            <person name="Mourched A.-S."/>
            <person name="Charusanti P."/>
            <person name="Shaw S."/>
            <person name="Blin K."/>
            <person name="Weber T."/>
        </authorList>
    </citation>
    <scope>NUCLEOTIDE SEQUENCE [LARGE SCALE GENOMIC DNA]</scope>
    <source>
        <strain evidence="11 12">NBC_00456</strain>
    </source>
</reference>
<evidence type="ECO:0000256" key="2">
    <source>
        <dbReference type="ARBA" id="ARBA00022527"/>
    </source>
</evidence>
<proteinExistence type="predicted"/>
<feature type="compositionally biased region" description="Low complexity" evidence="8">
    <location>
        <begin position="388"/>
        <end position="404"/>
    </location>
</feature>
<keyword evidence="2" id="KW-0723">Serine/threonine-protein kinase</keyword>
<feature type="domain" description="Protein kinase" evidence="10">
    <location>
        <begin position="8"/>
        <end position="263"/>
    </location>
</feature>
<keyword evidence="9" id="KW-1133">Transmembrane helix</keyword>
<dbReference type="InterPro" id="IPR011009">
    <property type="entry name" value="Kinase-like_dom_sf"/>
</dbReference>
<evidence type="ECO:0000259" key="10">
    <source>
        <dbReference type="PROSITE" id="PS50011"/>
    </source>
</evidence>
<keyword evidence="4 7" id="KW-0547">Nucleotide-binding</keyword>
<keyword evidence="5 11" id="KW-0418">Kinase</keyword>
<keyword evidence="12" id="KW-1185">Reference proteome</keyword>
<dbReference type="Proteomes" id="UP001341259">
    <property type="component" value="Chromosome"/>
</dbReference>
<dbReference type="GO" id="GO:0016301">
    <property type="term" value="F:kinase activity"/>
    <property type="evidence" value="ECO:0007669"/>
    <property type="project" value="UniProtKB-KW"/>
</dbReference>
<keyword evidence="3" id="KW-0808">Transferase</keyword>
<evidence type="ECO:0000256" key="9">
    <source>
        <dbReference type="SAM" id="Phobius"/>
    </source>
</evidence>
<keyword evidence="9" id="KW-0812">Transmembrane</keyword>
<feature type="transmembrane region" description="Helical" evidence="9">
    <location>
        <begin position="308"/>
        <end position="329"/>
    </location>
</feature>
<dbReference type="PROSITE" id="PS50011">
    <property type="entry name" value="PROTEIN_KINASE_DOM"/>
    <property type="match status" value="1"/>
</dbReference>
<dbReference type="EC" id="2.7.11.1" evidence="1"/>
<evidence type="ECO:0000256" key="1">
    <source>
        <dbReference type="ARBA" id="ARBA00012513"/>
    </source>
</evidence>
<dbReference type="EMBL" id="CP107906">
    <property type="protein sequence ID" value="WUG95769.1"/>
    <property type="molecule type" value="Genomic_DNA"/>
</dbReference>
<keyword evidence="9" id="KW-0472">Membrane</keyword>
<evidence type="ECO:0000256" key="6">
    <source>
        <dbReference type="ARBA" id="ARBA00022840"/>
    </source>
</evidence>
<dbReference type="PROSITE" id="PS00108">
    <property type="entry name" value="PROTEIN_KINASE_ST"/>
    <property type="match status" value="1"/>
</dbReference>
<accession>A0ABZ1NVG5</accession>
<feature type="compositionally biased region" description="Low complexity" evidence="8">
    <location>
        <begin position="280"/>
        <end position="296"/>
    </location>
</feature>
<evidence type="ECO:0000256" key="5">
    <source>
        <dbReference type="ARBA" id="ARBA00022777"/>
    </source>
</evidence>
<dbReference type="InterPro" id="IPR017441">
    <property type="entry name" value="Protein_kinase_ATP_BS"/>
</dbReference>
<evidence type="ECO:0000256" key="3">
    <source>
        <dbReference type="ARBA" id="ARBA00022679"/>
    </source>
</evidence>
<dbReference type="CDD" id="cd14014">
    <property type="entry name" value="STKc_PknB_like"/>
    <property type="match status" value="1"/>
</dbReference>
<dbReference type="Pfam" id="PF00069">
    <property type="entry name" value="Pkinase"/>
    <property type="match status" value="1"/>
</dbReference>
<feature type="binding site" evidence="7">
    <location>
        <position position="37"/>
    </location>
    <ligand>
        <name>ATP</name>
        <dbReference type="ChEBI" id="CHEBI:30616"/>
    </ligand>
</feature>
<evidence type="ECO:0000313" key="11">
    <source>
        <dbReference type="EMBL" id="WUG95769.1"/>
    </source>
</evidence>
<name>A0ABZ1NVG5_STRVL</name>
<dbReference type="RefSeq" id="WP_328341398.1">
    <property type="nucleotide sequence ID" value="NZ_CP107906.1"/>
</dbReference>
<dbReference type="Gene3D" id="3.30.200.20">
    <property type="entry name" value="Phosphorylase Kinase, domain 1"/>
    <property type="match status" value="1"/>
</dbReference>
<dbReference type="InterPro" id="IPR008271">
    <property type="entry name" value="Ser/Thr_kinase_AS"/>
</dbReference>
<feature type="compositionally biased region" description="Low complexity" evidence="8">
    <location>
        <begin position="336"/>
        <end position="357"/>
    </location>
</feature>
<protein>
    <recommendedName>
        <fullName evidence="1">non-specific serine/threonine protein kinase</fullName>
        <ecNumber evidence="1">2.7.11.1</ecNumber>
    </recommendedName>
</protein>
<dbReference type="PROSITE" id="PS00107">
    <property type="entry name" value="PROTEIN_KINASE_ATP"/>
    <property type="match status" value="1"/>
</dbReference>
<dbReference type="SUPFAM" id="SSF56112">
    <property type="entry name" value="Protein kinase-like (PK-like)"/>
    <property type="match status" value="1"/>
</dbReference>
<evidence type="ECO:0000256" key="8">
    <source>
        <dbReference type="SAM" id="MobiDB-lite"/>
    </source>
</evidence>
<gene>
    <name evidence="11" type="ORF">OHB29_23610</name>
</gene>
<sequence>MVLVSERYRLQERLGRGGMGDVWRAVDEALGRTVAVKLLAAEADEAAGLRFRREAEIAARLNHPHTVALYDAGSHQGRLFLVMEFVDGRSLAEELAAHGALAPEHVADLAAQIARGLSAAHQQGVIHRDIKPGNLLLSSDGTVKIADFGIARIADETALSLTTTGQLLGTSTYLAPERAVGRPAGPASDVYSLGCVLHELLTGRPPFGGDTAAAVVHQHVHTVPARPGQLRPGLPGSFEDYLLCLLAKEPGQRPTAEPVADWFAAWQDSGPAVSPAQPRSAPAPTTPLAASPAATTHRARRPARSRTAVLLGMGGVVLFAASVLVGTTLHSEATGPARTPARSPSASTPTTVAATDPSPSPEPGAVTTTSPPPAPSATPTLPRTGHDSTAATTPTARPSSATPTEPSPTPTSAKKRPGKHRPKP</sequence>
<dbReference type="PANTHER" id="PTHR43289:SF6">
    <property type="entry name" value="SERINE_THREONINE-PROTEIN KINASE NEKL-3"/>
    <property type="match status" value="1"/>
</dbReference>
<dbReference type="SMART" id="SM00220">
    <property type="entry name" value="S_TKc"/>
    <property type="match status" value="1"/>
</dbReference>
<evidence type="ECO:0000313" key="12">
    <source>
        <dbReference type="Proteomes" id="UP001341259"/>
    </source>
</evidence>
<evidence type="ECO:0000256" key="4">
    <source>
        <dbReference type="ARBA" id="ARBA00022741"/>
    </source>
</evidence>
<feature type="compositionally biased region" description="Basic residues" evidence="8">
    <location>
        <begin position="413"/>
        <end position="424"/>
    </location>
</feature>